<gene>
    <name evidence="2" type="ORF">ACFQE6_30260</name>
</gene>
<sequence>MTPSVEITEPTNDRLEELQAEIRRETGRPVPKSVVLEQIIRDASESKDEVTSCFVTIWSRNRRMSTRLRTKHVSPQENAIETHASPRSN</sequence>
<evidence type="ECO:0000313" key="2">
    <source>
        <dbReference type="EMBL" id="MFC6769152.1"/>
    </source>
</evidence>
<evidence type="ECO:0000313" key="3">
    <source>
        <dbReference type="Proteomes" id="UP001596383"/>
    </source>
</evidence>
<keyword evidence="3" id="KW-1185">Reference proteome</keyword>
<accession>A0ABD5SZR7</accession>
<feature type="region of interest" description="Disordered" evidence="1">
    <location>
        <begin position="68"/>
        <end position="89"/>
    </location>
</feature>
<evidence type="ECO:0008006" key="4">
    <source>
        <dbReference type="Google" id="ProtNLM"/>
    </source>
</evidence>
<comment type="caution">
    <text evidence="2">The sequence shown here is derived from an EMBL/GenBank/DDBJ whole genome shotgun (WGS) entry which is preliminary data.</text>
</comment>
<dbReference type="AlphaFoldDB" id="A0ABD5SZR7"/>
<dbReference type="Proteomes" id="UP001596383">
    <property type="component" value="Unassembled WGS sequence"/>
</dbReference>
<feature type="compositionally biased region" description="Polar residues" evidence="1">
    <location>
        <begin position="73"/>
        <end position="89"/>
    </location>
</feature>
<name>A0ABD5SZR7_9EURY</name>
<evidence type="ECO:0000256" key="1">
    <source>
        <dbReference type="SAM" id="MobiDB-lite"/>
    </source>
</evidence>
<protein>
    <recommendedName>
        <fullName evidence="4">Ribbon-helix-helix protein CopG domain-containing protein</fullName>
    </recommendedName>
</protein>
<dbReference type="RefSeq" id="WP_273741849.1">
    <property type="nucleotide sequence ID" value="NZ_JAQIVI010000688.1"/>
</dbReference>
<dbReference type="EMBL" id="JBHSWV010000688">
    <property type="protein sequence ID" value="MFC6769152.1"/>
    <property type="molecule type" value="Genomic_DNA"/>
</dbReference>
<organism evidence="2 3">
    <name type="scientific">Natrinema soli</name>
    <dbReference type="NCBI Taxonomy" id="1930624"/>
    <lineage>
        <taxon>Archaea</taxon>
        <taxon>Methanobacteriati</taxon>
        <taxon>Methanobacteriota</taxon>
        <taxon>Stenosarchaea group</taxon>
        <taxon>Halobacteria</taxon>
        <taxon>Halobacteriales</taxon>
        <taxon>Natrialbaceae</taxon>
        <taxon>Natrinema</taxon>
    </lineage>
</organism>
<reference evidence="2 3" key="1">
    <citation type="journal article" date="2019" name="Int. J. Syst. Evol. Microbiol.">
        <title>The Global Catalogue of Microorganisms (GCM) 10K type strain sequencing project: providing services to taxonomists for standard genome sequencing and annotation.</title>
        <authorList>
            <consortium name="The Broad Institute Genomics Platform"/>
            <consortium name="The Broad Institute Genome Sequencing Center for Infectious Disease"/>
            <person name="Wu L."/>
            <person name="Ma J."/>
        </authorList>
    </citation>
    <scope>NUCLEOTIDE SEQUENCE [LARGE SCALE GENOMIC DNA]</scope>
    <source>
        <strain evidence="2 3">LMG 29247</strain>
    </source>
</reference>
<proteinExistence type="predicted"/>